<gene>
    <name evidence="1" type="ORF">RND61_24890</name>
</gene>
<evidence type="ECO:0000313" key="1">
    <source>
        <dbReference type="EMBL" id="MDT9685274.1"/>
    </source>
</evidence>
<reference evidence="1 2" key="1">
    <citation type="submission" date="2023-09" db="EMBL/GenBank/DDBJ databases">
        <title>Streptomyces sp. nov.: A antagonism against Alternaria gaisen Producing Streptochlin, Isolated from Tamarix root soil.</title>
        <authorList>
            <person name="Chen Y."/>
        </authorList>
    </citation>
    <scope>NUCLEOTIDE SEQUENCE [LARGE SCALE GENOMIC DNA]</scope>
    <source>
        <strain evidence="1 2">TRM76323</strain>
    </source>
</reference>
<dbReference type="EMBL" id="JAWCTQ010000038">
    <property type="protein sequence ID" value="MDT9685274.1"/>
    <property type="molecule type" value="Genomic_DNA"/>
</dbReference>
<sequence>MTDLRSADHWAEVARDALREVREEYVRALDASGPGAPEISCMGVGFQVDQVRQVILTPEDPEYWAERDGKWYVPAHSMLTCLYLSSVIGTNRFLLAGGFVRVLTLLCAGPPWRAVSETELAAFLNITVVEGVANPRSERVVWLTVARELAAGHEDAELHALLPELITDHDVLYDPGLPALQAPASHYAKRLVPGRAEKFEGTPEAYERRLLDAVLPAERGRATGPEAFAGYEERLDAYVRDHVFGRVAKVLG</sequence>
<dbReference type="Proteomes" id="UP001250181">
    <property type="component" value="Unassembled WGS sequence"/>
</dbReference>
<keyword evidence="2" id="KW-1185">Reference proteome</keyword>
<accession>A0ABU3QR95</accession>
<protein>
    <submittedName>
        <fullName evidence="1">Uncharacterized protein</fullName>
    </submittedName>
</protein>
<dbReference type="RefSeq" id="WP_315880318.1">
    <property type="nucleotide sequence ID" value="NZ_JAWCTQ010000038.1"/>
</dbReference>
<evidence type="ECO:0000313" key="2">
    <source>
        <dbReference type="Proteomes" id="UP001250181"/>
    </source>
</evidence>
<comment type="caution">
    <text evidence="1">The sequence shown here is derived from an EMBL/GenBank/DDBJ whole genome shotgun (WGS) entry which is preliminary data.</text>
</comment>
<organism evidence="1 2">
    <name type="scientific">Streptomyces tamarix</name>
    <dbReference type="NCBI Taxonomy" id="3078565"/>
    <lineage>
        <taxon>Bacteria</taxon>
        <taxon>Bacillati</taxon>
        <taxon>Actinomycetota</taxon>
        <taxon>Actinomycetes</taxon>
        <taxon>Kitasatosporales</taxon>
        <taxon>Streptomycetaceae</taxon>
        <taxon>Streptomyces</taxon>
    </lineage>
</organism>
<proteinExistence type="predicted"/>
<name>A0ABU3QR95_9ACTN</name>